<proteinExistence type="predicted"/>
<keyword evidence="8" id="KW-1185">Reference proteome</keyword>
<feature type="region of interest" description="Disordered" evidence="2">
    <location>
        <begin position="571"/>
        <end position="595"/>
    </location>
</feature>
<keyword evidence="1" id="KW-0106">Calcium</keyword>
<feature type="chain" id="PRO_5012864542" evidence="4">
    <location>
        <begin position="19"/>
        <end position="1690"/>
    </location>
</feature>
<dbReference type="InterPro" id="IPR029021">
    <property type="entry name" value="Prot-tyrosine_phosphatase-like"/>
</dbReference>
<comment type="caution">
    <text evidence="7">The sequence shown here is derived from an EMBL/GenBank/DDBJ whole genome shotgun (WGS) entry which is preliminary data.</text>
</comment>
<evidence type="ECO:0000256" key="3">
    <source>
        <dbReference type="SAM" id="Phobius"/>
    </source>
</evidence>
<dbReference type="PROSITE" id="PS00018">
    <property type="entry name" value="EF_HAND_1"/>
    <property type="match status" value="1"/>
</dbReference>
<dbReference type="PROSITE" id="PS50222">
    <property type="entry name" value="EF_HAND_2"/>
    <property type="match status" value="1"/>
</dbReference>
<reference evidence="7 8" key="1">
    <citation type="submission" date="2016-02" db="EMBL/GenBank/DDBJ databases">
        <title>Genome analysis of coral dinoflagellate symbionts highlights evolutionary adaptations to a symbiotic lifestyle.</title>
        <authorList>
            <person name="Aranda M."/>
            <person name="Li Y."/>
            <person name="Liew Y.J."/>
            <person name="Baumgarten S."/>
            <person name="Simakov O."/>
            <person name="Wilson M."/>
            <person name="Piel J."/>
            <person name="Ashoor H."/>
            <person name="Bougouffa S."/>
            <person name="Bajic V.B."/>
            <person name="Ryu T."/>
            <person name="Ravasi T."/>
            <person name="Bayer T."/>
            <person name="Micklem G."/>
            <person name="Kim H."/>
            <person name="Bhak J."/>
            <person name="Lajeunesse T.C."/>
            <person name="Voolstra C.R."/>
        </authorList>
    </citation>
    <scope>NUCLEOTIDE SEQUENCE [LARGE SCALE GENOMIC DNA]</scope>
    <source>
        <strain evidence="7 8">CCMP2467</strain>
    </source>
</reference>
<dbReference type="InterPro" id="IPR018247">
    <property type="entry name" value="EF_Hand_1_Ca_BS"/>
</dbReference>
<evidence type="ECO:0000259" key="6">
    <source>
        <dbReference type="PROSITE" id="PS50222"/>
    </source>
</evidence>
<dbReference type="SUPFAM" id="SSF52799">
    <property type="entry name" value="(Phosphotyrosine protein) phosphatases II"/>
    <property type="match status" value="1"/>
</dbReference>
<organism evidence="7 8">
    <name type="scientific">Symbiodinium microadriaticum</name>
    <name type="common">Dinoflagellate</name>
    <name type="synonym">Zooxanthella microadriatica</name>
    <dbReference type="NCBI Taxonomy" id="2951"/>
    <lineage>
        <taxon>Eukaryota</taxon>
        <taxon>Sar</taxon>
        <taxon>Alveolata</taxon>
        <taxon>Dinophyceae</taxon>
        <taxon>Suessiales</taxon>
        <taxon>Symbiodiniaceae</taxon>
        <taxon>Symbiodinium</taxon>
    </lineage>
</organism>
<dbReference type="Proteomes" id="UP000186817">
    <property type="component" value="Unassembled WGS sequence"/>
</dbReference>
<accession>A0A1Q9DTQ3</accession>
<dbReference type="EMBL" id="LSRX01000392">
    <property type="protein sequence ID" value="OLP98552.1"/>
    <property type="molecule type" value="Genomic_DNA"/>
</dbReference>
<feature type="domain" description="EF-hand" evidence="6">
    <location>
        <begin position="1204"/>
        <end position="1239"/>
    </location>
</feature>
<protein>
    <submittedName>
        <fullName evidence="7">Phosphatidylglycerophosphatase and protein-tyrosine phosphatase 1</fullName>
    </submittedName>
</protein>
<dbReference type="InterPro" id="IPR000387">
    <property type="entry name" value="Tyr_Pase_dom"/>
</dbReference>
<keyword evidence="3" id="KW-1133">Transmembrane helix</keyword>
<feature type="compositionally biased region" description="Pro residues" evidence="2">
    <location>
        <begin position="648"/>
        <end position="660"/>
    </location>
</feature>
<dbReference type="PROSITE" id="PS50056">
    <property type="entry name" value="TYR_PHOSPHATASE_2"/>
    <property type="match status" value="1"/>
</dbReference>
<name>A0A1Q9DTQ3_SYMMI</name>
<evidence type="ECO:0000313" key="8">
    <source>
        <dbReference type="Proteomes" id="UP000186817"/>
    </source>
</evidence>
<evidence type="ECO:0000256" key="1">
    <source>
        <dbReference type="ARBA" id="ARBA00022837"/>
    </source>
</evidence>
<feature type="region of interest" description="Disordered" evidence="2">
    <location>
        <begin position="634"/>
        <end position="664"/>
    </location>
</feature>
<dbReference type="Pfam" id="PF00782">
    <property type="entry name" value="DSPc"/>
    <property type="match status" value="1"/>
</dbReference>
<evidence type="ECO:0000256" key="2">
    <source>
        <dbReference type="SAM" id="MobiDB-lite"/>
    </source>
</evidence>
<keyword evidence="3" id="KW-0812">Transmembrane</keyword>
<dbReference type="Gene3D" id="1.10.238.10">
    <property type="entry name" value="EF-hand"/>
    <property type="match status" value="1"/>
</dbReference>
<sequence length="1690" mass="187732">MLLLGALGTMFGLLLSRSREVADLASSIFGSFVAVTGDAHQAKVAQDIFRQQVRYERSIQIREDMRDVNKLMMESVQTHVIMGSIILGVCWNMCIEGFPPEETERAVVGLWMVFTCWSVTYTLIALWLALRFQMKMSSSARDRLLRRHRLMVPDDLVVGRMGGHNVVNQVANFHSWMLTAINNITSDAAVEDDSAIRVRGRRHLGLRVQVEPREGFVDVEPLRKGMHAWLHPEGDGWSHHTLLDIPFFLTGETLIRSPWQFNGERPLAFRVYGEATLYVAAQCPPLRTQNKQRNEPPSSSTNNHGLKKALWLAGQVPDWPADELPLATQGFHEDWAGESGCGEFRRVEGFSMYVDRNDIEMPVYKLVLANPRHGNYVDVVVNWNFKAGCEALVVVVRKGQVHCKEEDWPLAEFNAEVKEVLNLRHYSGLYLRHGTSCLVLACCVLYLARMSVLLRNARFWWYESTLVAIAMLPSIVAIRIMPLDVWEKETVLSEVGRNQPQQKALDEVNVVSPQATPVNAKHVNSEPHLLLSRPGLNEDGGDLPSVFAVSPQSASPTLQGPARMLLQREAEQVAQREVAQRGAATRSQSAPARTREVPSFGLRGCCTEIQGRLENCQIVAHDSERHTIRNLRQQALPPPQPCSDAGLPPDPTPHNSPSSPPLQIETENLDSAKTDPFHLNLNFEPKAKSPSSPKRRRCCKCRWQVPKTGQNLFMGTLLLEALLALSCISTVITMPWDSWSQTSSLEWIPVPISWPALFRPTALLHANVLRMAAGPVLRSFSAGSVSWGPVGTPVLLPHHARGLGVWADVSVILGQSGLYLVEETAVAPQVQTAQTGLDPLELLDLPSSVNGSYLAYPPRVQSATAGAVASVGGSSTVAAVLLATSDELHLCRMTNSTGSFSLAFVSNLKPVGEALSQITGLYMCPEGQCASQPVLWTSMSQGRLAAIGFASGKVLAVFPASSSFAASTSTLVTGNSTHLILVAVSEGSLPTAFSVPWSVYTGVAPLAILQHPEQLQALGVRGVVNLCDEYCGPQASYDRMEITQLRLPTVDHYEPSLQDLLKAVEFIDKFKQRGHKVYVHCKAGHGRAAAQHLLVAVALSWMIFTNKAYGEEAVRQLNANLAQKRRVRGSLYRQANIRAFMAKLGSTGPELVASEDTSDGLDRELRRRQPAANEVVGILYSRPADDNSISFNDFMGATLQQDQCQVGMLRAAFRIFDQDADGCISAQDIKQVFCKSSHDASAEVVSAILAEASMGSAEPLRYQDFSEFVSRSLSRCFFKMMTCQSVCHCAFFTHLGRGFAVSMASRALCKVLCRWSQRPALRHICRPTGLAQPSRWRDWASEVVGISEDATITGRGAASFDELVAFLKDLRRPMQPADEAAVQQKQAELEEVAPALQRFLIGGEIRDRLALLRAVADLGTVPGKPYSFALYLLVFLEEYLKDIETLRDGETISDRAAELREVLLCFHRAGLAPDRLRLIYSHIEQDFPRFEAAGALLPMPSAVSLCHTMLATGLSSSGATTVLLRSSLREPLIHVADDSQELRMLKTIEMLIRLDFLYTQERLPPEVTEYLSVVRNLRYYDRELRRDTPLSYQMAFFLRKHGFPAKRKMLGPYPLKVCDPEERVNFEPVEDRTWRFGLMETARARKKRHLEAVGWRSIEVQASEWKELPHYHAKAAFIRQLLKDNELLTL</sequence>
<dbReference type="InterPro" id="IPR002048">
    <property type="entry name" value="EF_hand_dom"/>
</dbReference>
<dbReference type="OrthoDB" id="273181at2759"/>
<dbReference type="InterPro" id="IPR011992">
    <property type="entry name" value="EF-hand-dom_pair"/>
</dbReference>
<dbReference type="InterPro" id="IPR000340">
    <property type="entry name" value="Dual-sp_phosphatase_cat-dom"/>
</dbReference>
<feature type="region of interest" description="Disordered" evidence="2">
    <location>
        <begin position="675"/>
        <end position="694"/>
    </location>
</feature>
<dbReference type="Gene3D" id="3.90.190.10">
    <property type="entry name" value="Protein tyrosine phosphatase superfamily"/>
    <property type="match status" value="1"/>
</dbReference>
<feature type="domain" description="Tyrosine specific protein phosphatases" evidence="5">
    <location>
        <begin position="1058"/>
        <end position="1090"/>
    </location>
</feature>
<evidence type="ECO:0000256" key="4">
    <source>
        <dbReference type="SAM" id="SignalP"/>
    </source>
</evidence>
<gene>
    <name evidence="7" type="primary">PTPMT1</name>
    <name evidence="7" type="ORF">AK812_SmicGene18991</name>
</gene>
<evidence type="ECO:0000313" key="7">
    <source>
        <dbReference type="EMBL" id="OLP98552.1"/>
    </source>
</evidence>
<feature type="transmembrane region" description="Helical" evidence="3">
    <location>
        <begin position="459"/>
        <end position="478"/>
    </location>
</feature>
<evidence type="ECO:0000259" key="5">
    <source>
        <dbReference type="PROSITE" id="PS50056"/>
    </source>
</evidence>
<keyword evidence="4" id="KW-0732">Signal</keyword>
<dbReference type="InterPro" id="IPR020422">
    <property type="entry name" value="TYR_PHOSPHATASE_DUAL_dom"/>
</dbReference>
<dbReference type="SUPFAM" id="SSF47473">
    <property type="entry name" value="EF-hand"/>
    <property type="match status" value="1"/>
</dbReference>
<feature type="transmembrane region" description="Helical" evidence="3">
    <location>
        <begin position="429"/>
        <end position="447"/>
    </location>
</feature>
<dbReference type="GO" id="GO:0005509">
    <property type="term" value="F:calcium ion binding"/>
    <property type="evidence" value="ECO:0007669"/>
    <property type="project" value="InterPro"/>
</dbReference>
<dbReference type="PANTHER" id="PTHR46274:SF6">
    <property type="entry name" value="TYR_PHOSPHATASE_2 DOMAIN-CONTAINING PROTEIN"/>
    <property type="match status" value="1"/>
</dbReference>
<feature type="signal peptide" evidence="4">
    <location>
        <begin position="1"/>
        <end position="18"/>
    </location>
</feature>
<dbReference type="SMART" id="SM00195">
    <property type="entry name" value="DSPc"/>
    <property type="match status" value="1"/>
</dbReference>
<dbReference type="PANTHER" id="PTHR46274">
    <property type="entry name" value="PHOSPHATIDYLINOSITOL PHOSPHATASE"/>
    <property type="match status" value="1"/>
</dbReference>
<keyword evidence="3" id="KW-0472">Membrane</keyword>
<feature type="transmembrane region" description="Helical" evidence="3">
    <location>
        <begin position="108"/>
        <end position="130"/>
    </location>
</feature>